<dbReference type="EMBL" id="MT142530">
    <property type="protein sequence ID" value="QJA84526.1"/>
    <property type="molecule type" value="Genomic_DNA"/>
</dbReference>
<organism evidence="1">
    <name type="scientific">viral metagenome</name>
    <dbReference type="NCBI Taxonomy" id="1070528"/>
    <lineage>
        <taxon>unclassified sequences</taxon>
        <taxon>metagenomes</taxon>
        <taxon>organismal metagenomes</taxon>
    </lineage>
</organism>
<evidence type="ECO:0000313" key="3">
    <source>
        <dbReference type="EMBL" id="QJA84526.1"/>
    </source>
</evidence>
<evidence type="ECO:0000313" key="2">
    <source>
        <dbReference type="EMBL" id="QJA67014.1"/>
    </source>
</evidence>
<dbReference type="EMBL" id="MT141564">
    <property type="protein sequence ID" value="QJA67014.1"/>
    <property type="molecule type" value="Genomic_DNA"/>
</dbReference>
<protein>
    <submittedName>
        <fullName evidence="1">Uncharacterized protein</fullName>
    </submittedName>
</protein>
<evidence type="ECO:0000313" key="4">
    <source>
        <dbReference type="EMBL" id="QJI02213.1"/>
    </source>
</evidence>
<dbReference type="EMBL" id="MT144983">
    <property type="protein sequence ID" value="QJI02213.1"/>
    <property type="molecule type" value="Genomic_DNA"/>
</dbReference>
<dbReference type="AlphaFoldDB" id="A0A6H2A0K7"/>
<accession>A0A6H2A0K7</accession>
<dbReference type="EMBL" id="MT144415">
    <property type="protein sequence ID" value="QJA53354.1"/>
    <property type="molecule type" value="Genomic_DNA"/>
</dbReference>
<sequence length="61" mass="6844">MNTEYKIGDIYDVGLDGDTLKIVFAGDHIIVLESVKYGSSLSVSYKRDDFNSISKKEVKIK</sequence>
<proteinExistence type="predicted"/>
<gene>
    <name evidence="3" type="ORF">MM415A00187_0061</name>
    <name evidence="2" type="ORF">MM415B00313_0062</name>
    <name evidence="1" type="ORF">TM448A03446_0008</name>
    <name evidence="4" type="ORF">TM448B03003_0008</name>
</gene>
<reference evidence="1" key="1">
    <citation type="submission" date="2020-03" db="EMBL/GenBank/DDBJ databases">
        <title>The deep terrestrial virosphere.</title>
        <authorList>
            <person name="Holmfeldt K."/>
            <person name="Nilsson E."/>
            <person name="Simone D."/>
            <person name="Lopez-Fernandez M."/>
            <person name="Wu X."/>
            <person name="de Brujin I."/>
            <person name="Lundin D."/>
            <person name="Andersson A."/>
            <person name="Bertilsson S."/>
            <person name="Dopson M."/>
        </authorList>
    </citation>
    <scope>NUCLEOTIDE SEQUENCE</scope>
    <source>
        <strain evidence="3">MM415A00187</strain>
        <strain evidence="2">MM415B00313</strain>
        <strain evidence="1">TM448A03446</strain>
        <strain evidence="4">TM448B03003</strain>
    </source>
</reference>
<name>A0A6H2A0K7_9ZZZZ</name>
<evidence type="ECO:0000313" key="1">
    <source>
        <dbReference type="EMBL" id="QJA53354.1"/>
    </source>
</evidence>